<keyword evidence="2" id="KW-1185">Reference proteome</keyword>
<protein>
    <recommendedName>
        <fullName evidence="3">DUF4177 domain-containing protein</fullName>
    </recommendedName>
</protein>
<comment type="caution">
    <text evidence="1">The sequence shown here is derived from an EMBL/GenBank/DDBJ whole genome shotgun (WGS) entry which is preliminary data.</text>
</comment>
<dbReference type="RefSeq" id="WP_184640515.1">
    <property type="nucleotide sequence ID" value="NZ_BAABKT010000035.1"/>
</dbReference>
<accession>A0A841EG98</accession>
<sequence length="56" mass="6490">MQRWEYAVEETEFGLSQGRLDSLGRSGWELVSEVVLPEELSRRTARIRAVLKRAID</sequence>
<proteinExistence type="predicted"/>
<gene>
    <name evidence="1" type="ORF">HNR25_005153</name>
</gene>
<dbReference type="AlphaFoldDB" id="A0A841EG98"/>
<organism evidence="1 2">
    <name type="scientific">Streptomonospora salina</name>
    <dbReference type="NCBI Taxonomy" id="104205"/>
    <lineage>
        <taxon>Bacteria</taxon>
        <taxon>Bacillati</taxon>
        <taxon>Actinomycetota</taxon>
        <taxon>Actinomycetes</taxon>
        <taxon>Streptosporangiales</taxon>
        <taxon>Nocardiopsidaceae</taxon>
        <taxon>Streptomonospora</taxon>
    </lineage>
</organism>
<reference evidence="1 2" key="1">
    <citation type="submission" date="2020-08" db="EMBL/GenBank/DDBJ databases">
        <title>Sequencing the genomes of 1000 actinobacteria strains.</title>
        <authorList>
            <person name="Klenk H.-P."/>
        </authorList>
    </citation>
    <scope>NUCLEOTIDE SEQUENCE [LARGE SCALE GENOMIC DNA]</scope>
    <source>
        <strain evidence="1 2">DSM 44593</strain>
    </source>
</reference>
<evidence type="ECO:0008006" key="3">
    <source>
        <dbReference type="Google" id="ProtNLM"/>
    </source>
</evidence>
<name>A0A841EG98_9ACTN</name>
<evidence type="ECO:0000313" key="2">
    <source>
        <dbReference type="Proteomes" id="UP000578077"/>
    </source>
</evidence>
<evidence type="ECO:0000313" key="1">
    <source>
        <dbReference type="EMBL" id="MBB6001324.1"/>
    </source>
</evidence>
<dbReference type="EMBL" id="JACHLY010000002">
    <property type="protein sequence ID" value="MBB6001324.1"/>
    <property type="molecule type" value="Genomic_DNA"/>
</dbReference>
<dbReference type="Proteomes" id="UP000578077">
    <property type="component" value="Unassembled WGS sequence"/>
</dbReference>